<dbReference type="Pfam" id="PF07310">
    <property type="entry name" value="PAS_5"/>
    <property type="match status" value="1"/>
</dbReference>
<accession>A0A3B0R5D7</accession>
<dbReference type="EMBL" id="UOED01000015">
    <property type="protein sequence ID" value="VAV86817.1"/>
    <property type="molecule type" value="Genomic_DNA"/>
</dbReference>
<dbReference type="InterPro" id="IPR009922">
    <property type="entry name" value="DUF1457"/>
</dbReference>
<proteinExistence type="predicted"/>
<evidence type="ECO:0008006" key="2">
    <source>
        <dbReference type="Google" id="ProtNLM"/>
    </source>
</evidence>
<evidence type="ECO:0000313" key="1">
    <source>
        <dbReference type="EMBL" id="VAV86817.1"/>
    </source>
</evidence>
<gene>
    <name evidence="1" type="ORF">MNBD_ALPHA02-830</name>
</gene>
<protein>
    <recommendedName>
        <fullName evidence="2">PAS domain-containing protein</fullName>
    </recommendedName>
</protein>
<organism evidence="1">
    <name type="scientific">hydrothermal vent metagenome</name>
    <dbReference type="NCBI Taxonomy" id="652676"/>
    <lineage>
        <taxon>unclassified sequences</taxon>
        <taxon>metagenomes</taxon>
        <taxon>ecological metagenomes</taxon>
    </lineage>
</organism>
<dbReference type="AlphaFoldDB" id="A0A3B0R5D7"/>
<reference evidence="1" key="1">
    <citation type="submission" date="2018-06" db="EMBL/GenBank/DDBJ databases">
        <authorList>
            <person name="Zhirakovskaya E."/>
        </authorList>
    </citation>
    <scope>NUCLEOTIDE SEQUENCE</scope>
</reference>
<sequence>MLTNGVLTDNFCIDDFPNPVLKDIYQYWLDMKGTRDMPCRRDLHPADIVNLLPHVCLVDVKHDVNRYKMRLIGTETVKALGKEITGKYLDEIPEIEQHLKDRYEWIVRERRPYLVSDKLRWSQKSFLNFCSVGLPLSEKGQDVDIIMYGSYYQFPTSIMH</sequence>
<name>A0A3B0R5D7_9ZZZZ</name>